<accession>A0A445MG05</accession>
<name>A0A445MG05_ENSVE</name>
<dbReference type="EMBL" id="KV875833">
    <property type="protein sequence ID" value="RZR73126.1"/>
    <property type="molecule type" value="Genomic_DNA"/>
</dbReference>
<organism evidence="1">
    <name type="scientific">Ensete ventricosum</name>
    <name type="common">Abyssinian banana</name>
    <name type="synonym">Musa ensete</name>
    <dbReference type="NCBI Taxonomy" id="4639"/>
    <lineage>
        <taxon>Eukaryota</taxon>
        <taxon>Viridiplantae</taxon>
        <taxon>Streptophyta</taxon>
        <taxon>Embryophyta</taxon>
        <taxon>Tracheophyta</taxon>
        <taxon>Spermatophyta</taxon>
        <taxon>Magnoliopsida</taxon>
        <taxon>Liliopsida</taxon>
        <taxon>Zingiberales</taxon>
        <taxon>Musaceae</taxon>
        <taxon>Ensete</taxon>
    </lineage>
</organism>
<dbReference type="AlphaFoldDB" id="A0A445MG05"/>
<reference evidence="1" key="1">
    <citation type="journal article" date="2018" name="Data Brief">
        <title>Genome sequence data from 17 accessions of Ensete ventricosum, a staple food crop for millions in Ethiopia.</title>
        <authorList>
            <person name="Yemataw Z."/>
            <person name="Muzemil S."/>
            <person name="Ambachew D."/>
            <person name="Tripathi L."/>
            <person name="Tesfaye K."/>
            <person name="Chala A."/>
            <person name="Farbos A."/>
            <person name="O'Neill P."/>
            <person name="Moore K."/>
            <person name="Grant M."/>
            <person name="Studholme D.J."/>
        </authorList>
    </citation>
    <scope>NUCLEOTIDE SEQUENCE [LARGE SCALE GENOMIC DNA]</scope>
    <source>
        <tissue evidence="1">Leaf</tissue>
    </source>
</reference>
<evidence type="ECO:0000313" key="1">
    <source>
        <dbReference type="EMBL" id="RZR73126.1"/>
    </source>
</evidence>
<dbReference type="Proteomes" id="UP000290560">
    <property type="component" value="Unassembled WGS sequence"/>
</dbReference>
<sequence>METTIPSLITSSSRCPDWVGGSKEPLVSDLKENLCPSRVKWDRRRPKMGQLWPVSSPSESSRGLSLGLLVPHCRVAPFELVAIGAFLAVVLTEGRPTVEMPTSASTGECAGRWFASSQSMPGPGG</sequence>
<gene>
    <name evidence="1" type="ORF">BHM03_00020539</name>
</gene>
<proteinExistence type="predicted"/>
<protein>
    <submittedName>
        <fullName evidence="1">Uncharacterized protein</fullName>
    </submittedName>
</protein>